<dbReference type="CDD" id="cd02518">
    <property type="entry name" value="GT2_SpsF"/>
    <property type="match status" value="1"/>
</dbReference>
<dbReference type="PANTHER" id="PTHR42866:SF1">
    <property type="entry name" value="SPORE COAT POLYSACCHARIDE BIOSYNTHESIS PROTEIN SPSF"/>
    <property type="match status" value="1"/>
</dbReference>
<gene>
    <name evidence="1" type="ORF">OZSIB_3944</name>
</gene>
<dbReference type="EMBL" id="QOQW01000010">
    <property type="protein sequence ID" value="RCK79790.1"/>
    <property type="molecule type" value="Genomic_DNA"/>
</dbReference>
<name>A0A367ZP31_9BACT</name>
<sequence>MVQARLGSTRLPGKVLLPLRGRPVLAHVCTRAAAAARVERVVVATTDRPEDDAIVDWCRTAGVPWVRGPAEDVLTRYLVAVARWPCAVVVRITADCPAVDPGQIDAVVACLTEGGYEYACNVHPPTLPVGFDVEALPVRVLERVAAEATLPSHREHVTLYIRENPDRFKIGNVRFGRDRSAGRFVLDHPQDYEFFTRLYALFAEDRPLISVYELLALADAHPELTALTAGLERAEGARRSAAREGRTLRLG</sequence>
<comment type="caution">
    <text evidence="1">The sequence shown here is derived from an EMBL/GenBank/DDBJ whole genome shotgun (WGS) entry which is preliminary data.</text>
</comment>
<dbReference type="InterPro" id="IPR029044">
    <property type="entry name" value="Nucleotide-diphossugar_trans"/>
</dbReference>
<protein>
    <submittedName>
        <fullName evidence="1">Acylneuraminate cytidylyltransferase</fullName>
    </submittedName>
</protein>
<evidence type="ECO:0000313" key="2">
    <source>
        <dbReference type="Proteomes" id="UP000252355"/>
    </source>
</evidence>
<proteinExistence type="predicted"/>
<dbReference type="Pfam" id="PF02348">
    <property type="entry name" value="CTP_transf_3"/>
    <property type="match status" value="1"/>
</dbReference>
<evidence type="ECO:0000313" key="1">
    <source>
        <dbReference type="EMBL" id="RCK79790.1"/>
    </source>
</evidence>
<keyword evidence="1" id="KW-0548">Nucleotidyltransferase</keyword>
<keyword evidence="1" id="KW-0808">Transferase</keyword>
<reference evidence="1 2" key="1">
    <citation type="submission" date="2018-05" db="EMBL/GenBank/DDBJ databases">
        <title>A metagenomic window into the 2 km-deep terrestrial subsurface aquifer revealed taxonomically and functionally diverse microbial community comprising novel uncultured bacterial lineages.</title>
        <authorList>
            <person name="Kadnikov V.V."/>
            <person name="Mardanov A.V."/>
            <person name="Beletsky A.V."/>
            <person name="Banks D."/>
            <person name="Pimenov N.V."/>
            <person name="Frank Y.A."/>
            <person name="Karnachuk O.V."/>
            <person name="Ravin N.V."/>
        </authorList>
    </citation>
    <scope>NUCLEOTIDE SEQUENCE [LARGE SCALE GENOMIC DNA]</scope>
    <source>
        <strain evidence="1">BY5</strain>
    </source>
</reference>
<dbReference type="InterPro" id="IPR003329">
    <property type="entry name" value="Cytidylyl_trans"/>
</dbReference>
<dbReference type="Proteomes" id="UP000252355">
    <property type="component" value="Unassembled WGS sequence"/>
</dbReference>
<dbReference type="Gene3D" id="3.90.550.10">
    <property type="entry name" value="Spore Coat Polysaccharide Biosynthesis Protein SpsA, Chain A"/>
    <property type="match status" value="1"/>
</dbReference>
<organism evidence="1 2">
    <name type="scientific">Candidatus Ozemobacter sibiricus</name>
    <dbReference type="NCBI Taxonomy" id="2268124"/>
    <lineage>
        <taxon>Bacteria</taxon>
        <taxon>Candidatus Ozemobacteria</taxon>
        <taxon>Candidatus Ozemobacterales</taxon>
        <taxon>Candidatus Ozemobacteraceae</taxon>
        <taxon>Candidatus Ozemobacter</taxon>
    </lineage>
</organism>
<dbReference type="PANTHER" id="PTHR42866">
    <property type="entry name" value="3-DEOXY-MANNO-OCTULOSONATE CYTIDYLYLTRANSFERASE"/>
    <property type="match status" value="1"/>
</dbReference>
<dbReference type="SUPFAM" id="SSF53448">
    <property type="entry name" value="Nucleotide-diphospho-sugar transferases"/>
    <property type="match status" value="1"/>
</dbReference>
<dbReference type="AlphaFoldDB" id="A0A367ZP31"/>
<dbReference type="GO" id="GO:0016779">
    <property type="term" value="F:nucleotidyltransferase activity"/>
    <property type="evidence" value="ECO:0007669"/>
    <property type="project" value="UniProtKB-KW"/>
</dbReference>
<accession>A0A367ZP31</accession>
<dbReference type="GO" id="GO:0005829">
    <property type="term" value="C:cytosol"/>
    <property type="evidence" value="ECO:0007669"/>
    <property type="project" value="TreeGrafter"/>
</dbReference>